<feature type="region of interest" description="Disordered" evidence="1">
    <location>
        <begin position="394"/>
        <end position="414"/>
    </location>
</feature>
<dbReference type="EMBL" id="KZ805345">
    <property type="protein sequence ID" value="PVI02243.1"/>
    <property type="molecule type" value="Genomic_DNA"/>
</dbReference>
<dbReference type="STRING" id="97972.A0A2V1DV77"/>
<feature type="compositionally biased region" description="Basic and acidic residues" evidence="1">
    <location>
        <begin position="405"/>
        <end position="414"/>
    </location>
</feature>
<keyword evidence="4" id="KW-1185">Reference proteome</keyword>
<name>A0A2V1DV77_9PLEO</name>
<proteinExistence type="predicted"/>
<feature type="transmembrane region" description="Helical" evidence="2">
    <location>
        <begin position="108"/>
        <end position="133"/>
    </location>
</feature>
<evidence type="ECO:0008006" key="5">
    <source>
        <dbReference type="Google" id="ProtNLM"/>
    </source>
</evidence>
<feature type="transmembrane region" description="Helical" evidence="2">
    <location>
        <begin position="12"/>
        <end position="35"/>
    </location>
</feature>
<keyword evidence="2" id="KW-0812">Transmembrane</keyword>
<evidence type="ECO:0000313" key="3">
    <source>
        <dbReference type="EMBL" id="PVI02243.1"/>
    </source>
</evidence>
<feature type="transmembrane region" description="Helical" evidence="2">
    <location>
        <begin position="145"/>
        <end position="162"/>
    </location>
</feature>
<accession>A0A2V1DV77</accession>
<keyword evidence="2" id="KW-0472">Membrane</keyword>
<evidence type="ECO:0000313" key="4">
    <source>
        <dbReference type="Proteomes" id="UP000244855"/>
    </source>
</evidence>
<keyword evidence="2" id="KW-1133">Transmembrane helix</keyword>
<gene>
    <name evidence="3" type="ORF">DM02DRAFT_653710</name>
</gene>
<reference evidence="3 4" key="1">
    <citation type="journal article" date="2018" name="Sci. Rep.">
        <title>Comparative genomics provides insights into the lifestyle and reveals functional heterogeneity of dark septate endophytic fungi.</title>
        <authorList>
            <person name="Knapp D.G."/>
            <person name="Nemeth J.B."/>
            <person name="Barry K."/>
            <person name="Hainaut M."/>
            <person name="Henrissat B."/>
            <person name="Johnson J."/>
            <person name="Kuo A."/>
            <person name="Lim J.H.P."/>
            <person name="Lipzen A."/>
            <person name="Nolan M."/>
            <person name="Ohm R.A."/>
            <person name="Tamas L."/>
            <person name="Grigoriev I.V."/>
            <person name="Spatafora J.W."/>
            <person name="Nagy L.G."/>
            <person name="Kovacs G.M."/>
        </authorList>
    </citation>
    <scope>NUCLEOTIDE SEQUENCE [LARGE SCALE GENOMIC DNA]</scope>
    <source>
        <strain evidence="3 4">DSE2036</strain>
    </source>
</reference>
<evidence type="ECO:0000256" key="1">
    <source>
        <dbReference type="SAM" id="MobiDB-lite"/>
    </source>
</evidence>
<dbReference type="Proteomes" id="UP000244855">
    <property type="component" value="Unassembled WGS sequence"/>
</dbReference>
<organism evidence="3 4">
    <name type="scientific">Periconia macrospinosa</name>
    <dbReference type="NCBI Taxonomy" id="97972"/>
    <lineage>
        <taxon>Eukaryota</taxon>
        <taxon>Fungi</taxon>
        <taxon>Dikarya</taxon>
        <taxon>Ascomycota</taxon>
        <taxon>Pezizomycotina</taxon>
        <taxon>Dothideomycetes</taxon>
        <taxon>Pleosporomycetidae</taxon>
        <taxon>Pleosporales</taxon>
        <taxon>Massarineae</taxon>
        <taxon>Periconiaceae</taxon>
        <taxon>Periconia</taxon>
    </lineage>
</organism>
<feature type="transmembrane region" description="Helical" evidence="2">
    <location>
        <begin position="174"/>
        <end position="198"/>
    </location>
</feature>
<sequence length="489" mass="55357">MTAFQLPDSVLVDAVGCLTYSFLCLIANSVLLWLLWTHNETNSYTGFISYFTLIGTCSSIIQQFYDYTFWKDIMVQQYHYGKANSQNAEVQYQKGIFGLKLVLSYIRIFAFTVESTLVFFFVLSVASSLYGWWSKKTHIVRVISIAGRILPILLALIMIGLLQTRVVQLHFVSYLMVANLQVLLSLAGACVLLLMILYKYMGNRWQLRTWGSISYSTEGVSASRSSVFRRSGITSRAKANRKRHPNGSFDSWLVVRLLLTFLLLCVFEYYSFMPRLSARGHVVESALRSEPDLSRKRALSSVRGYLTGVSPSMLAFVVFGTTKPFQQKMYTTFVPRIFRKKDSSGIFGQLPFFRTTNDDTRNLTQSSSSVNTARSISQATKSYSALSLSPIRKPEAVARPSPIPEEPRDSREDDLSYLHQSQIGIALSEIPTSHYQSALLHNDTDLPYPGRIVHHSHSSSLPTLQNHPMPVINNFSKPRNHSVDHNYLP</sequence>
<protein>
    <recommendedName>
        <fullName evidence="5">Glycoside hydrolase</fullName>
    </recommendedName>
</protein>
<dbReference type="OrthoDB" id="5287295at2759"/>
<feature type="transmembrane region" description="Helical" evidence="2">
    <location>
        <begin position="47"/>
        <end position="65"/>
    </location>
</feature>
<dbReference type="AlphaFoldDB" id="A0A2V1DV77"/>
<feature type="transmembrane region" description="Helical" evidence="2">
    <location>
        <begin position="251"/>
        <end position="272"/>
    </location>
</feature>
<evidence type="ECO:0000256" key="2">
    <source>
        <dbReference type="SAM" id="Phobius"/>
    </source>
</evidence>